<gene>
    <name evidence="2" type="ORF">COCMIDRAFT_81484</name>
</gene>
<sequence length="81" mass="8871">QTSNGVRRTKTGIFRKLRIILHADNIFLKHLAVPVPVTSLLTQAYTLSSSKTPPTPSLRPLPAPSPTLLRPPLPSQNTHTL</sequence>
<accession>W6ZL33</accession>
<feature type="region of interest" description="Disordered" evidence="1">
    <location>
        <begin position="47"/>
        <end position="81"/>
    </location>
</feature>
<name>W6ZL33_COCMI</name>
<protein>
    <submittedName>
        <fullName evidence="2">Uncharacterized protein</fullName>
    </submittedName>
</protein>
<keyword evidence="3" id="KW-1185">Reference proteome</keyword>
<dbReference type="HOGENOM" id="CLU_2580185_0_0_1"/>
<dbReference type="RefSeq" id="XP_007682941.1">
    <property type="nucleotide sequence ID" value="XM_007684751.1"/>
</dbReference>
<evidence type="ECO:0000256" key="1">
    <source>
        <dbReference type="SAM" id="MobiDB-lite"/>
    </source>
</evidence>
<proteinExistence type="predicted"/>
<feature type="non-terminal residue" evidence="2">
    <location>
        <position position="1"/>
    </location>
</feature>
<dbReference type="EMBL" id="KI963922">
    <property type="protein sequence ID" value="EUC50668.1"/>
    <property type="molecule type" value="Genomic_DNA"/>
</dbReference>
<feature type="compositionally biased region" description="Pro residues" evidence="1">
    <location>
        <begin position="53"/>
        <end position="74"/>
    </location>
</feature>
<dbReference type="Proteomes" id="UP000054032">
    <property type="component" value="Unassembled WGS sequence"/>
</dbReference>
<evidence type="ECO:0000313" key="2">
    <source>
        <dbReference type="EMBL" id="EUC50668.1"/>
    </source>
</evidence>
<evidence type="ECO:0000313" key="3">
    <source>
        <dbReference type="Proteomes" id="UP000054032"/>
    </source>
</evidence>
<organism evidence="2 3">
    <name type="scientific">Bipolaris oryzae ATCC 44560</name>
    <dbReference type="NCBI Taxonomy" id="930090"/>
    <lineage>
        <taxon>Eukaryota</taxon>
        <taxon>Fungi</taxon>
        <taxon>Dikarya</taxon>
        <taxon>Ascomycota</taxon>
        <taxon>Pezizomycotina</taxon>
        <taxon>Dothideomycetes</taxon>
        <taxon>Pleosporomycetidae</taxon>
        <taxon>Pleosporales</taxon>
        <taxon>Pleosporineae</taxon>
        <taxon>Pleosporaceae</taxon>
        <taxon>Bipolaris</taxon>
    </lineage>
</organism>
<dbReference type="KEGG" id="bor:COCMIDRAFT_81484"/>
<reference evidence="2 3" key="1">
    <citation type="journal article" date="2013" name="PLoS Genet.">
        <title>Comparative genome structure, secondary metabolite, and effector coding capacity across Cochliobolus pathogens.</title>
        <authorList>
            <person name="Condon B.J."/>
            <person name="Leng Y."/>
            <person name="Wu D."/>
            <person name="Bushley K.E."/>
            <person name="Ohm R.A."/>
            <person name="Otillar R."/>
            <person name="Martin J."/>
            <person name="Schackwitz W."/>
            <person name="Grimwood J."/>
            <person name="MohdZainudin N."/>
            <person name="Xue C."/>
            <person name="Wang R."/>
            <person name="Manning V.A."/>
            <person name="Dhillon B."/>
            <person name="Tu Z.J."/>
            <person name="Steffenson B.J."/>
            <person name="Salamov A."/>
            <person name="Sun H."/>
            <person name="Lowry S."/>
            <person name="LaButti K."/>
            <person name="Han J."/>
            <person name="Copeland A."/>
            <person name="Lindquist E."/>
            <person name="Barry K."/>
            <person name="Schmutz J."/>
            <person name="Baker S.E."/>
            <person name="Ciuffetti L.M."/>
            <person name="Grigoriev I.V."/>
            <person name="Zhong S."/>
            <person name="Turgeon B.G."/>
        </authorList>
    </citation>
    <scope>NUCLEOTIDE SEQUENCE [LARGE SCALE GENOMIC DNA]</scope>
    <source>
        <strain evidence="2 3">ATCC 44560</strain>
    </source>
</reference>
<dbReference type="AlphaFoldDB" id="W6ZL33"/>
<dbReference type="GeneID" id="19125877"/>